<comment type="caution">
    <text evidence="1">The sequence shown here is derived from an EMBL/GenBank/DDBJ whole genome shotgun (WGS) entry which is preliminary data.</text>
</comment>
<protein>
    <submittedName>
        <fullName evidence="1">Uncharacterized protein</fullName>
    </submittedName>
</protein>
<evidence type="ECO:0000313" key="1">
    <source>
        <dbReference type="EMBL" id="CAB1447017.1"/>
    </source>
</evidence>
<name>A0A9N7VCI7_PLEPL</name>
<reference evidence="1" key="1">
    <citation type="submission" date="2020-03" db="EMBL/GenBank/DDBJ databases">
        <authorList>
            <person name="Weist P."/>
        </authorList>
    </citation>
    <scope>NUCLEOTIDE SEQUENCE</scope>
</reference>
<gene>
    <name evidence="1" type="ORF">PLEPLA_LOCUS34722</name>
</gene>
<dbReference type="Proteomes" id="UP001153269">
    <property type="component" value="Unassembled WGS sequence"/>
</dbReference>
<evidence type="ECO:0000313" key="2">
    <source>
        <dbReference type="Proteomes" id="UP001153269"/>
    </source>
</evidence>
<organism evidence="1 2">
    <name type="scientific">Pleuronectes platessa</name>
    <name type="common">European plaice</name>
    <dbReference type="NCBI Taxonomy" id="8262"/>
    <lineage>
        <taxon>Eukaryota</taxon>
        <taxon>Metazoa</taxon>
        <taxon>Chordata</taxon>
        <taxon>Craniata</taxon>
        <taxon>Vertebrata</taxon>
        <taxon>Euteleostomi</taxon>
        <taxon>Actinopterygii</taxon>
        <taxon>Neopterygii</taxon>
        <taxon>Teleostei</taxon>
        <taxon>Neoteleostei</taxon>
        <taxon>Acanthomorphata</taxon>
        <taxon>Carangaria</taxon>
        <taxon>Pleuronectiformes</taxon>
        <taxon>Pleuronectoidei</taxon>
        <taxon>Pleuronectidae</taxon>
        <taxon>Pleuronectes</taxon>
    </lineage>
</organism>
<proteinExistence type="predicted"/>
<accession>A0A9N7VCI7</accession>
<dbReference type="AlphaFoldDB" id="A0A9N7VCI7"/>
<keyword evidence="2" id="KW-1185">Reference proteome</keyword>
<dbReference type="EMBL" id="CADEAL010003933">
    <property type="protein sequence ID" value="CAB1447017.1"/>
    <property type="molecule type" value="Genomic_DNA"/>
</dbReference>
<sequence length="135" mass="14552">MRLSRVFQMCPLEDSGAIPGPMPRKPPIADAQGGGILTRRPNLLNCPVSTRRRSVSPSSLQIKLHLSSLAAVGEGPPTLRPVNDISYDVIHWAATAPPPPFAHAPDTSSSRTHANIQPGVHDYTEYTALTGSYFQ</sequence>